<protein>
    <submittedName>
        <fullName evidence="1">Uncharacterized protein</fullName>
    </submittedName>
</protein>
<sequence>MAGTRHDTQLFTPFANEADALSVGELSVENHTDRVTIFGNLEITRGAAGLQQAKALKMVLDAVVAALESGVPATDDVPAATVKKVVNPFGE</sequence>
<evidence type="ECO:0000313" key="1">
    <source>
        <dbReference type="EMBL" id="VVE32130.1"/>
    </source>
</evidence>
<organism evidence="1 2">
    <name type="scientific">Pandoraea terrae</name>
    <dbReference type="NCBI Taxonomy" id="1537710"/>
    <lineage>
        <taxon>Bacteria</taxon>
        <taxon>Pseudomonadati</taxon>
        <taxon>Pseudomonadota</taxon>
        <taxon>Betaproteobacteria</taxon>
        <taxon>Burkholderiales</taxon>
        <taxon>Burkholderiaceae</taxon>
        <taxon>Pandoraea</taxon>
    </lineage>
</organism>
<reference evidence="1 2" key="1">
    <citation type="submission" date="2019-08" db="EMBL/GenBank/DDBJ databases">
        <authorList>
            <person name="Peeters C."/>
        </authorList>
    </citation>
    <scope>NUCLEOTIDE SEQUENCE [LARGE SCALE GENOMIC DNA]</scope>
    <source>
        <strain evidence="1 2">LMG 30175</strain>
    </source>
</reference>
<dbReference type="RefSeq" id="WP_150698432.1">
    <property type="nucleotide sequence ID" value="NZ_CABPRZ010000016.1"/>
</dbReference>
<gene>
    <name evidence="1" type="ORF">PTE30175_03612</name>
</gene>
<keyword evidence="2" id="KW-1185">Reference proteome</keyword>
<dbReference type="Proteomes" id="UP000414233">
    <property type="component" value="Unassembled WGS sequence"/>
</dbReference>
<name>A0A5E4X7F9_9BURK</name>
<evidence type="ECO:0000313" key="2">
    <source>
        <dbReference type="Proteomes" id="UP000414233"/>
    </source>
</evidence>
<proteinExistence type="predicted"/>
<accession>A0A5E4X7F9</accession>
<dbReference type="EMBL" id="CABPRZ010000016">
    <property type="protein sequence ID" value="VVE32130.1"/>
    <property type="molecule type" value="Genomic_DNA"/>
</dbReference>
<dbReference type="OrthoDB" id="5625257at2"/>
<dbReference type="AlphaFoldDB" id="A0A5E4X7F9"/>